<dbReference type="InterPro" id="IPR036390">
    <property type="entry name" value="WH_DNA-bd_sf"/>
</dbReference>
<dbReference type="CDD" id="cd00090">
    <property type="entry name" value="HTH_ARSR"/>
    <property type="match status" value="1"/>
</dbReference>
<keyword evidence="7" id="KW-1185">Reference proteome</keyword>
<organism evidence="6 7">
    <name type="scientific">Nocardiopsis sinuspersici</name>
    <dbReference type="NCBI Taxonomy" id="501010"/>
    <lineage>
        <taxon>Bacteria</taxon>
        <taxon>Bacillati</taxon>
        <taxon>Actinomycetota</taxon>
        <taxon>Actinomycetes</taxon>
        <taxon>Streptosporangiales</taxon>
        <taxon>Nocardiopsidaceae</taxon>
        <taxon>Nocardiopsis</taxon>
    </lineage>
</organism>
<reference evidence="7" key="1">
    <citation type="submission" date="2016-08" db="EMBL/GenBank/DDBJ databases">
        <authorList>
            <person name="Tokovenko B."/>
            <person name="Kalinowski J."/>
        </authorList>
    </citation>
    <scope>NUCLEOTIDE SEQUENCE [LARGE SCALE GENOMIC DNA]</scope>
    <source>
        <strain evidence="7">UTMC102</strain>
    </source>
</reference>
<comment type="caution">
    <text evidence="6">The sequence shown here is derived from an EMBL/GenBank/DDBJ whole genome shotgun (WGS) entry which is preliminary data.</text>
</comment>
<dbReference type="InterPro" id="IPR000835">
    <property type="entry name" value="HTH_MarR-typ"/>
</dbReference>
<dbReference type="RefSeq" id="WP_077691406.1">
    <property type="nucleotide sequence ID" value="NZ_MCOK01000001.1"/>
</dbReference>
<dbReference type="GO" id="GO:0003677">
    <property type="term" value="F:DNA binding"/>
    <property type="evidence" value="ECO:0007669"/>
    <property type="project" value="UniProtKB-KW"/>
</dbReference>
<dbReference type="InterPro" id="IPR011991">
    <property type="entry name" value="ArsR-like_HTH"/>
</dbReference>
<feature type="region of interest" description="Disordered" evidence="4">
    <location>
        <begin position="135"/>
        <end position="174"/>
    </location>
</feature>
<dbReference type="GO" id="GO:0003700">
    <property type="term" value="F:DNA-binding transcription factor activity"/>
    <property type="evidence" value="ECO:0007669"/>
    <property type="project" value="InterPro"/>
</dbReference>
<dbReference type="PANTHER" id="PTHR42756">
    <property type="entry name" value="TRANSCRIPTIONAL REGULATOR, MARR"/>
    <property type="match status" value="1"/>
</dbReference>
<dbReference type="Pfam" id="PF01047">
    <property type="entry name" value="MarR"/>
    <property type="match status" value="1"/>
</dbReference>
<keyword evidence="3" id="KW-0804">Transcription</keyword>
<evidence type="ECO:0000313" key="6">
    <source>
        <dbReference type="EMBL" id="OOC54984.1"/>
    </source>
</evidence>
<dbReference type="AlphaFoldDB" id="A0A1V3C2F2"/>
<evidence type="ECO:0000256" key="3">
    <source>
        <dbReference type="ARBA" id="ARBA00023163"/>
    </source>
</evidence>
<dbReference type="EMBL" id="MCOK01000001">
    <property type="protein sequence ID" value="OOC54984.1"/>
    <property type="molecule type" value="Genomic_DNA"/>
</dbReference>
<dbReference type="Proteomes" id="UP000189004">
    <property type="component" value="Unassembled WGS sequence"/>
</dbReference>
<protein>
    <submittedName>
        <fullName evidence="6">MarR family transcriptional regulator</fullName>
    </submittedName>
</protein>
<proteinExistence type="predicted"/>
<dbReference type="PANTHER" id="PTHR42756:SF1">
    <property type="entry name" value="TRANSCRIPTIONAL REPRESSOR OF EMRAB OPERON"/>
    <property type="match status" value="1"/>
</dbReference>
<evidence type="ECO:0000256" key="1">
    <source>
        <dbReference type="ARBA" id="ARBA00023015"/>
    </source>
</evidence>
<evidence type="ECO:0000256" key="4">
    <source>
        <dbReference type="SAM" id="MobiDB-lite"/>
    </source>
</evidence>
<sequence length="174" mass="18907">MPFRSAGPPLGVRLAATAKAVSHAFDEALAATGGSRPSWLVLMSLKARPAANQRELAAAVGIRGATLTQHLNAMEAEGLLTRRRDPGNRRVHLVELTEEGEAAFHRMREVALAFDRRLRAGLDEEDTAHLEQLLERLRDNVTDPPDGSATREPQGRAGRNERREAGGSCSTARE</sequence>
<evidence type="ECO:0000259" key="5">
    <source>
        <dbReference type="PROSITE" id="PS50995"/>
    </source>
</evidence>
<evidence type="ECO:0000256" key="2">
    <source>
        <dbReference type="ARBA" id="ARBA00023125"/>
    </source>
</evidence>
<dbReference type="PRINTS" id="PR00598">
    <property type="entry name" value="HTHMARR"/>
</dbReference>
<dbReference type="OrthoDB" id="3177763at2"/>
<name>A0A1V3C2F2_9ACTN</name>
<dbReference type="Gene3D" id="1.10.10.10">
    <property type="entry name" value="Winged helix-like DNA-binding domain superfamily/Winged helix DNA-binding domain"/>
    <property type="match status" value="1"/>
</dbReference>
<dbReference type="InterPro" id="IPR036388">
    <property type="entry name" value="WH-like_DNA-bd_sf"/>
</dbReference>
<accession>A0A1V3C2F2</accession>
<evidence type="ECO:0000313" key="7">
    <source>
        <dbReference type="Proteomes" id="UP000189004"/>
    </source>
</evidence>
<dbReference type="SMART" id="SM00347">
    <property type="entry name" value="HTH_MARR"/>
    <property type="match status" value="1"/>
</dbReference>
<dbReference type="SUPFAM" id="SSF46785">
    <property type="entry name" value="Winged helix' DNA-binding domain"/>
    <property type="match status" value="1"/>
</dbReference>
<feature type="domain" description="HTH marR-type" evidence="5">
    <location>
        <begin position="7"/>
        <end position="139"/>
    </location>
</feature>
<dbReference type="PROSITE" id="PS50995">
    <property type="entry name" value="HTH_MARR_2"/>
    <property type="match status" value="1"/>
</dbReference>
<dbReference type="STRING" id="501010.NOSIN_15210"/>
<keyword evidence="1" id="KW-0805">Transcription regulation</keyword>
<keyword evidence="2" id="KW-0238">DNA-binding</keyword>
<gene>
    <name evidence="6" type="ORF">NOSIN_15210</name>
</gene>